<keyword evidence="2" id="KW-0472">Membrane</keyword>
<evidence type="ECO:0000313" key="4">
    <source>
        <dbReference type="Proteomes" id="UP001500466"/>
    </source>
</evidence>
<protein>
    <submittedName>
        <fullName evidence="3">Uncharacterized protein</fullName>
    </submittedName>
</protein>
<organism evidence="3 4">
    <name type="scientific">Yinghuangia aomiensis</name>
    <dbReference type="NCBI Taxonomy" id="676205"/>
    <lineage>
        <taxon>Bacteria</taxon>
        <taxon>Bacillati</taxon>
        <taxon>Actinomycetota</taxon>
        <taxon>Actinomycetes</taxon>
        <taxon>Kitasatosporales</taxon>
        <taxon>Streptomycetaceae</taxon>
        <taxon>Yinghuangia</taxon>
    </lineage>
</organism>
<feature type="transmembrane region" description="Helical" evidence="2">
    <location>
        <begin position="6"/>
        <end position="27"/>
    </location>
</feature>
<keyword evidence="2" id="KW-0812">Transmembrane</keyword>
<evidence type="ECO:0000313" key="3">
    <source>
        <dbReference type="EMBL" id="GAA4980846.1"/>
    </source>
</evidence>
<accession>A0ABP9HXK6</accession>
<feature type="compositionally biased region" description="Basic and acidic residues" evidence="1">
    <location>
        <begin position="32"/>
        <end position="59"/>
    </location>
</feature>
<comment type="caution">
    <text evidence="3">The sequence shown here is derived from an EMBL/GenBank/DDBJ whole genome shotgun (WGS) entry which is preliminary data.</text>
</comment>
<dbReference type="Proteomes" id="UP001500466">
    <property type="component" value="Unassembled WGS sequence"/>
</dbReference>
<sequence>MWWAWLGIGVAAYAGLLGAVIAVLRAAKSRHAAERAHDAAHQEEQARRTGRADEADPAPHPEYVALPTPDGSSDSC</sequence>
<feature type="region of interest" description="Disordered" evidence="1">
    <location>
        <begin position="32"/>
        <end position="76"/>
    </location>
</feature>
<name>A0ABP9HXK6_9ACTN</name>
<reference evidence="4" key="1">
    <citation type="journal article" date="2019" name="Int. J. Syst. Evol. Microbiol.">
        <title>The Global Catalogue of Microorganisms (GCM) 10K type strain sequencing project: providing services to taxonomists for standard genome sequencing and annotation.</title>
        <authorList>
            <consortium name="The Broad Institute Genomics Platform"/>
            <consortium name="The Broad Institute Genome Sequencing Center for Infectious Disease"/>
            <person name="Wu L."/>
            <person name="Ma J."/>
        </authorList>
    </citation>
    <scope>NUCLEOTIDE SEQUENCE [LARGE SCALE GENOMIC DNA]</scope>
    <source>
        <strain evidence="4">JCM 17986</strain>
    </source>
</reference>
<dbReference type="RefSeq" id="WP_345678620.1">
    <property type="nucleotide sequence ID" value="NZ_BAABHS010000023.1"/>
</dbReference>
<evidence type="ECO:0000256" key="1">
    <source>
        <dbReference type="SAM" id="MobiDB-lite"/>
    </source>
</evidence>
<dbReference type="EMBL" id="BAABHS010000023">
    <property type="protein sequence ID" value="GAA4980846.1"/>
    <property type="molecule type" value="Genomic_DNA"/>
</dbReference>
<keyword evidence="4" id="KW-1185">Reference proteome</keyword>
<gene>
    <name evidence="3" type="ORF">GCM10023205_57440</name>
</gene>
<keyword evidence="2" id="KW-1133">Transmembrane helix</keyword>
<proteinExistence type="predicted"/>
<evidence type="ECO:0000256" key="2">
    <source>
        <dbReference type="SAM" id="Phobius"/>
    </source>
</evidence>